<dbReference type="PANTHER" id="PTHR14920:SF0">
    <property type="entry name" value="WD REPEAT DOMAIN 19"/>
    <property type="match status" value="1"/>
</dbReference>
<dbReference type="EMBL" id="HE600936">
    <property type="protein sequence ID" value="CAP35761.2"/>
    <property type="molecule type" value="Genomic_DNA"/>
</dbReference>
<dbReference type="FunCoup" id="A8XSB9">
    <property type="interactions" value="1394"/>
</dbReference>
<dbReference type="InterPro" id="IPR036322">
    <property type="entry name" value="WD40_repeat_dom_sf"/>
</dbReference>
<dbReference type="Proteomes" id="UP000008549">
    <property type="component" value="Unassembled WGS sequence"/>
</dbReference>
<evidence type="ECO:0000256" key="5">
    <source>
        <dbReference type="ARBA" id="ARBA00022803"/>
    </source>
</evidence>
<dbReference type="STRING" id="6238.A8XSB9"/>
<dbReference type="InterPro" id="IPR056157">
    <property type="entry name" value="TPR_IFT80_172_dom"/>
</dbReference>
<feature type="domain" description="IFT80/172/WDR35 TPR" evidence="9">
    <location>
        <begin position="732"/>
        <end position="822"/>
    </location>
</feature>
<comment type="subcellular location">
    <subcellularLocation>
        <location evidence="1">Cell projection</location>
        <location evidence="1">Cilium</location>
    </subcellularLocation>
</comment>
<feature type="domain" description="WDR19 first beta-propeller" evidence="10">
    <location>
        <begin position="39"/>
        <end position="361"/>
    </location>
</feature>
<dbReference type="GO" id="GO:0005929">
    <property type="term" value="C:cilium"/>
    <property type="evidence" value="ECO:0000318"/>
    <property type="project" value="GO_Central"/>
</dbReference>
<dbReference type="GO" id="GO:0060271">
    <property type="term" value="P:cilium assembly"/>
    <property type="evidence" value="ECO:0000318"/>
    <property type="project" value="GO_Central"/>
</dbReference>
<dbReference type="SMART" id="SM00320">
    <property type="entry name" value="WD40"/>
    <property type="match status" value="6"/>
</dbReference>
<dbReference type="InterPro" id="IPR056168">
    <property type="entry name" value="TPR_IF140/IFT172/WDR19"/>
</dbReference>
<dbReference type="InterPro" id="IPR039468">
    <property type="entry name" value="WDR19_WD40_rpt"/>
</dbReference>
<dbReference type="Pfam" id="PF24762">
    <property type="entry name" value="TPR_IF140-IFT172"/>
    <property type="match status" value="1"/>
</dbReference>
<dbReference type="Gene3D" id="2.130.10.10">
    <property type="entry name" value="YVTN repeat-like/Quinoprotein amine dehydrogenase"/>
    <property type="match status" value="2"/>
</dbReference>
<keyword evidence="6" id="KW-0969">Cilium</keyword>
<dbReference type="InterPro" id="IPR015943">
    <property type="entry name" value="WD40/YVTN_repeat-like_dom_sf"/>
</dbReference>
<keyword evidence="5" id="KW-0802">TPR repeat</keyword>
<dbReference type="HOGENOM" id="CLU_003002_2_0_1"/>
<evidence type="ECO:0000259" key="9">
    <source>
        <dbReference type="Pfam" id="PF23387"/>
    </source>
</evidence>
<dbReference type="FunFam" id="1.25.40.470:FF:000009">
    <property type="entry name" value="WD repeat-containing protein 19 isoform X1"/>
    <property type="match status" value="1"/>
</dbReference>
<dbReference type="Pfam" id="PF15911">
    <property type="entry name" value="Beta-prop_WDR19_2nd"/>
    <property type="match status" value="1"/>
</dbReference>
<dbReference type="SUPFAM" id="SSF50978">
    <property type="entry name" value="WD40 repeat-like"/>
    <property type="match status" value="1"/>
</dbReference>
<dbReference type="GO" id="GO:0030991">
    <property type="term" value="C:intraciliary transport particle A"/>
    <property type="evidence" value="ECO:0000318"/>
    <property type="project" value="GO_Central"/>
</dbReference>
<evidence type="ECO:0000256" key="7">
    <source>
        <dbReference type="ARBA" id="ARBA00023273"/>
    </source>
</evidence>
<evidence type="ECO:0000256" key="3">
    <source>
        <dbReference type="ARBA" id="ARBA00022737"/>
    </source>
</evidence>
<dbReference type="Pfam" id="PF23389">
    <property type="entry name" value="Beta-prop_WDR19_1st"/>
    <property type="match status" value="1"/>
</dbReference>
<dbReference type="Pfam" id="PF23387">
    <property type="entry name" value="TPR_IFT80_172"/>
    <property type="match status" value="1"/>
</dbReference>
<evidence type="ECO:0000256" key="4">
    <source>
        <dbReference type="ARBA" id="ARBA00022794"/>
    </source>
</evidence>
<dbReference type="OMA" id="NDMLTHT"/>
<dbReference type="PANTHER" id="PTHR14920">
    <property type="entry name" value="OSMOTIC AVOIDANCE ABNORMAL PROTEIN 1/WD REPEAT MEMBRANE PROTEIN"/>
    <property type="match status" value="1"/>
</dbReference>
<reference evidence="12 13" key="1">
    <citation type="journal article" date="2003" name="PLoS Biol.">
        <title>The genome sequence of Caenorhabditis briggsae: a platform for comparative genomics.</title>
        <authorList>
            <person name="Stein L.D."/>
            <person name="Bao Z."/>
            <person name="Blasiar D."/>
            <person name="Blumenthal T."/>
            <person name="Brent M.R."/>
            <person name="Chen N."/>
            <person name="Chinwalla A."/>
            <person name="Clarke L."/>
            <person name="Clee C."/>
            <person name="Coghlan A."/>
            <person name="Coulson A."/>
            <person name="D'Eustachio P."/>
            <person name="Fitch D.H."/>
            <person name="Fulton L.A."/>
            <person name="Fulton R.E."/>
            <person name="Griffiths-Jones S."/>
            <person name="Harris T.W."/>
            <person name="Hillier L.W."/>
            <person name="Kamath R."/>
            <person name="Kuwabara P.E."/>
            <person name="Mardis E.R."/>
            <person name="Marra M.A."/>
            <person name="Miner T.L."/>
            <person name="Minx P."/>
            <person name="Mullikin J.C."/>
            <person name="Plumb R.W."/>
            <person name="Rogers J."/>
            <person name="Schein J.E."/>
            <person name="Sohrmann M."/>
            <person name="Spieth J."/>
            <person name="Stajich J.E."/>
            <person name="Wei C."/>
            <person name="Willey D."/>
            <person name="Wilson R.K."/>
            <person name="Durbin R."/>
            <person name="Waterston R.H."/>
        </authorList>
    </citation>
    <scope>NUCLEOTIDE SEQUENCE [LARGE SCALE GENOMIC DNA]</scope>
    <source>
        <strain evidence="12 13">AF16</strain>
    </source>
</reference>
<accession>A8XSB9</accession>
<feature type="domain" description="WDR19 WD40 repeat" evidence="8">
    <location>
        <begin position="381"/>
        <end position="689"/>
    </location>
</feature>
<evidence type="ECO:0000313" key="14">
    <source>
        <dbReference type="WormBase" id="CBG18281"/>
    </source>
</evidence>
<evidence type="ECO:0000256" key="6">
    <source>
        <dbReference type="ARBA" id="ARBA00023069"/>
    </source>
</evidence>
<evidence type="ECO:0000313" key="13">
    <source>
        <dbReference type="Proteomes" id="UP000008549"/>
    </source>
</evidence>
<dbReference type="GO" id="GO:0035721">
    <property type="term" value="P:intraciliary retrograde transport"/>
    <property type="evidence" value="ECO:0000318"/>
    <property type="project" value="GO_Central"/>
</dbReference>
<organism evidence="12 13">
    <name type="scientific">Caenorhabditis briggsae</name>
    <dbReference type="NCBI Taxonomy" id="6238"/>
    <lineage>
        <taxon>Eukaryota</taxon>
        <taxon>Metazoa</taxon>
        <taxon>Ecdysozoa</taxon>
        <taxon>Nematoda</taxon>
        <taxon>Chromadorea</taxon>
        <taxon>Rhabditida</taxon>
        <taxon>Rhabditina</taxon>
        <taxon>Rhabditomorpha</taxon>
        <taxon>Rhabditoidea</taxon>
        <taxon>Rhabditidae</taxon>
        <taxon>Peloderinae</taxon>
        <taxon>Caenorhabditis</taxon>
    </lineage>
</organism>
<keyword evidence="13" id="KW-1185">Reference proteome</keyword>
<keyword evidence="3" id="KW-0677">Repeat</keyword>
<keyword evidence="4" id="KW-0970">Cilium biogenesis/degradation</keyword>
<evidence type="ECO:0000259" key="8">
    <source>
        <dbReference type="Pfam" id="PF15911"/>
    </source>
</evidence>
<gene>
    <name evidence="14" type="primary">dyf-2</name>
    <name evidence="12" type="synonym">Cbr-dyf-2</name>
    <name evidence="14" type="ORF">CBG18281</name>
    <name evidence="12" type="ORF">CBG_18281</name>
</gene>
<evidence type="ECO:0000256" key="1">
    <source>
        <dbReference type="ARBA" id="ARBA00004138"/>
    </source>
</evidence>
<evidence type="ECO:0000259" key="10">
    <source>
        <dbReference type="Pfam" id="PF23389"/>
    </source>
</evidence>
<dbReference type="InParanoid" id="A8XSB9"/>
<keyword evidence="7" id="KW-0966">Cell projection</keyword>
<dbReference type="eggNOG" id="KOG2247">
    <property type="taxonomic scope" value="Eukaryota"/>
</dbReference>
<dbReference type="GO" id="GO:0008104">
    <property type="term" value="P:intracellular protein localization"/>
    <property type="evidence" value="ECO:0007669"/>
    <property type="project" value="UniProtKB-ARBA"/>
</dbReference>
<dbReference type="WormBase" id="CBG18281">
    <property type="protein sequence ID" value="CBP38931"/>
    <property type="gene ID" value="WBGene00037731"/>
    <property type="gene designation" value="Cbr-dyf-2"/>
</dbReference>
<dbReference type="InterPro" id="IPR001680">
    <property type="entry name" value="WD40_rpt"/>
</dbReference>
<feature type="domain" description="IF140/IFT172/WDR19 TPR" evidence="11">
    <location>
        <begin position="962"/>
        <end position="1152"/>
    </location>
</feature>
<dbReference type="FunFam" id="1.25.40.470:FF:000049">
    <property type="entry name" value="WD repeat-containing protein dyf-2"/>
    <property type="match status" value="1"/>
</dbReference>
<dbReference type="Gene3D" id="1.25.40.470">
    <property type="match status" value="2"/>
</dbReference>
<evidence type="ECO:0000259" key="11">
    <source>
        <dbReference type="Pfam" id="PF24762"/>
    </source>
</evidence>
<protein>
    <submittedName>
        <fullName evidence="12">Protein CBR-DYF-2</fullName>
    </submittedName>
</protein>
<reference evidence="12 13" key="2">
    <citation type="journal article" date="2011" name="PLoS Genet.">
        <title>Caenorhabditis briggsae recombinant inbred line genotypes reveal inter-strain incompatibility and the evolution of recombination.</title>
        <authorList>
            <person name="Ross J.A."/>
            <person name="Koboldt D.C."/>
            <person name="Staisch J.E."/>
            <person name="Chamberlin H.M."/>
            <person name="Gupta B.P."/>
            <person name="Miller R.D."/>
            <person name="Baird S.E."/>
            <person name="Haag E.S."/>
        </authorList>
    </citation>
    <scope>NUCLEOTIDE SEQUENCE [LARGE SCALE GENOMIC DNA]</scope>
    <source>
        <strain evidence="12 13">AF16</strain>
    </source>
</reference>
<proteinExistence type="predicted"/>
<dbReference type="InterPro" id="IPR040379">
    <property type="entry name" value="WDR19/dyf-2"/>
</dbReference>
<evidence type="ECO:0000313" key="12">
    <source>
        <dbReference type="EMBL" id="CAP35761.2"/>
    </source>
</evidence>
<dbReference type="InterPro" id="IPR057855">
    <property type="entry name" value="Beta-prop_WDR19_1st"/>
</dbReference>
<evidence type="ECO:0000256" key="2">
    <source>
        <dbReference type="ARBA" id="ARBA00022574"/>
    </source>
</evidence>
<name>A8XSB9_CAEBR</name>
<sequence length="1414" mass="158511">MSLKVTPCTLPRCNNSRNLTSPQLQYRKGEEEHGSGPIIHRWRPHGHTLAVACANNTVIYYDKKGNIIDALSPNGRIVDIAWDKEGDVLAIAVANTGTIYLWDVNSRNTDTLESCATSSKELPTCLAWSPTSPHLVVGNNAGNIVVYNHRTSRRLAVMGKHQRSVTQITVTPEDYIISCSDDNSITVTTLEGTTVSTATTNGEPTKMDYGSVNRKGGGGQTMVSVVIGKRILMLTNVTNLDEPVNLQFQEKYGVIHTYKWFNDGYILIGFDCGYIISISAHRVEIGSELVSFLEYRGYLASLAVSTSFNKLLTIGDNMVKVRDLDELTTVTMLTEIETDKNLSEIEVTEDGQLVAVSSQSGVLSVFVTKMPTLAASYNNAICYLTNLTQVTVVAEVEKKGSSTLELGIEPTVMGLGPVNLAVANNNAVFFYDYTSPAQMQAAQNLQSSQVAVEKRKKMGELSETIKIVSASIMNAEPINRVEYLSTVINIQLNHYYAAVNFGGKLRLHQIRNSEDSQSIEFPEANRNATLYAYALTENFLIFTTSNNYIVYFSLSEWAIVSEYRHVVPVRFVFPHPTNVVCCCFDDRLEAFIYSAVDDEVYKLPSVGSSAHYKGAMWETFTIDKNTFAVFDSQNIHVFLLSKQHIRGDSVIYVSATRLPHAYVPLSLNKGIVTCLVSNGKLSSVLLDSHKTESVITDKSDDVIEGLLTRSLLMHRWTTAWKICVHSGDMSHWNQFAMAALLDSDISLAIRIFREIGDAAMVMALEQIEAIEEKNLLHAQIYTILGRYDEAEQMYLDSSRPIEALNMRRDLLEWPKALVLAETMDPKEIPFLSKEYAQELELTGDHANALANYEKGVVDNANNTPELQEHNEICQSGIARMAIKTGDLRRGVQLAKQLEGRVVKRDCAIILEQMKVISNDITSSHFFSKFQQFTEAAQLYEVGLFYDRAAAVCLKANAWAKVGELLEKVKSPKIHIQYGKIMEKEKKYKVAVQCYERGRDYDNQVRLLLDPLNEPDEAVRVVRESRSIEGAKLVAKFFVKLGDHNSAIQFLVMSQCVQEAFELAEKNNALKEYANAIEKHGNLGQSLELAEYYNKLNDIYMAAKFYTQAGHYSSAMNLLFKNGDDEECVALAVDCGIKSKDVQLTNKLIKFLLGEDGNPKDPAELFRLYVGLGKTQDAAKTAVVVAQIHQSKGSYRKARDLLFQMHQQLRAKMMRIPLDMNKSMMMIHSYLIVKQLMPRKEYLLAARLMVRTCGELQRFASHTAQILTSAVMICLQANLKKSAHKYASQLMSAELRPKIHEKYRKKIEDLVRKGGNQKDIPEESSPCPVCDAPMPDYAMSCDNCKSLVPYCILTGRHIVTEDFSRCPHCEMPGFYSEFRKLSILNENCYMCGGDLKAAIPEDAKSYLERMEKEYK</sequence>
<keyword evidence="2" id="KW-0853">WD repeat</keyword>